<comment type="subcellular location">
    <subcellularLocation>
        <location evidence="1">Cell outer membrane</location>
    </subcellularLocation>
</comment>
<dbReference type="EMBL" id="JACXAA010000002">
    <property type="protein sequence ID" value="MBD2752218.1"/>
    <property type="molecule type" value="Genomic_DNA"/>
</dbReference>
<dbReference type="Proteomes" id="UP000653797">
    <property type="component" value="Unassembled WGS sequence"/>
</dbReference>
<dbReference type="PANTHER" id="PTHR30329">
    <property type="entry name" value="STATOR ELEMENT OF FLAGELLAR MOTOR COMPLEX"/>
    <property type="match status" value="1"/>
</dbReference>
<feature type="domain" description="OmpA-like" evidence="5">
    <location>
        <begin position="329"/>
        <end position="441"/>
    </location>
</feature>
<keyword evidence="7" id="KW-1185">Reference proteome</keyword>
<keyword evidence="2 4" id="KW-0472">Membrane</keyword>
<dbReference type="InterPro" id="IPR006665">
    <property type="entry name" value="OmpA-like"/>
</dbReference>
<dbReference type="AlphaFoldDB" id="A0A927AYP7"/>
<dbReference type="PANTHER" id="PTHR30329:SF21">
    <property type="entry name" value="LIPOPROTEIN YIAD-RELATED"/>
    <property type="match status" value="1"/>
</dbReference>
<dbReference type="RefSeq" id="WP_191037871.1">
    <property type="nucleotide sequence ID" value="NZ_JACXAA010000002.1"/>
</dbReference>
<comment type="caution">
    <text evidence="6">The sequence shown here is derived from an EMBL/GenBank/DDBJ whole genome shotgun (WGS) entry which is preliminary data.</text>
</comment>
<dbReference type="CDD" id="cd07185">
    <property type="entry name" value="OmpA_C-like"/>
    <property type="match status" value="1"/>
</dbReference>
<dbReference type="PRINTS" id="PR01021">
    <property type="entry name" value="OMPADOMAIN"/>
</dbReference>
<gene>
    <name evidence="6" type="ORF">IC230_04895</name>
</gene>
<dbReference type="PROSITE" id="PS51123">
    <property type="entry name" value="OMPA_2"/>
    <property type="match status" value="1"/>
</dbReference>
<evidence type="ECO:0000256" key="4">
    <source>
        <dbReference type="PROSITE-ProRule" id="PRU00473"/>
    </source>
</evidence>
<accession>A0A927AYP7</accession>
<evidence type="ECO:0000256" key="2">
    <source>
        <dbReference type="ARBA" id="ARBA00023136"/>
    </source>
</evidence>
<dbReference type="SUPFAM" id="SSF103088">
    <property type="entry name" value="OmpA-like"/>
    <property type="match status" value="1"/>
</dbReference>
<name>A0A927AYP7_9BACT</name>
<evidence type="ECO:0000313" key="7">
    <source>
        <dbReference type="Proteomes" id="UP000653797"/>
    </source>
</evidence>
<evidence type="ECO:0000256" key="3">
    <source>
        <dbReference type="ARBA" id="ARBA00023237"/>
    </source>
</evidence>
<protein>
    <submittedName>
        <fullName evidence="6">OmpA family protein</fullName>
    </submittedName>
</protein>
<dbReference type="Gene3D" id="3.30.1330.60">
    <property type="entry name" value="OmpA-like domain"/>
    <property type="match status" value="1"/>
</dbReference>
<organism evidence="6 7">
    <name type="scientific">Spirosoma validum</name>
    <dbReference type="NCBI Taxonomy" id="2771355"/>
    <lineage>
        <taxon>Bacteria</taxon>
        <taxon>Pseudomonadati</taxon>
        <taxon>Bacteroidota</taxon>
        <taxon>Cytophagia</taxon>
        <taxon>Cytophagales</taxon>
        <taxon>Cytophagaceae</taxon>
        <taxon>Spirosoma</taxon>
    </lineage>
</organism>
<dbReference type="Pfam" id="PF00691">
    <property type="entry name" value="OmpA"/>
    <property type="match status" value="1"/>
</dbReference>
<evidence type="ECO:0000256" key="1">
    <source>
        <dbReference type="ARBA" id="ARBA00004442"/>
    </source>
</evidence>
<dbReference type="InterPro" id="IPR006664">
    <property type="entry name" value="OMP_bac"/>
</dbReference>
<dbReference type="InterPro" id="IPR050330">
    <property type="entry name" value="Bact_OuterMem_StrucFunc"/>
</dbReference>
<dbReference type="GO" id="GO:0009279">
    <property type="term" value="C:cell outer membrane"/>
    <property type="evidence" value="ECO:0007669"/>
    <property type="project" value="UniProtKB-SubCell"/>
</dbReference>
<proteinExistence type="predicted"/>
<dbReference type="InterPro" id="IPR036737">
    <property type="entry name" value="OmpA-like_sf"/>
</dbReference>
<evidence type="ECO:0000313" key="6">
    <source>
        <dbReference type="EMBL" id="MBD2752218.1"/>
    </source>
</evidence>
<keyword evidence="3" id="KW-0998">Cell outer membrane</keyword>
<reference evidence="6" key="1">
    <citation type="submission" date="2020-09" db="EMBL/GenBank/DDBJ databases">
        <authorList>
            <person name="Kim M.K."/>
        </authorList>
    </citation>
    <scope>NUCLEOTIDE SEQUENCE</scope>
    <source>
        <strain evidence="6">BT704</strain>
    </source>
</reference>
<evidence type="ECO:0000259" key="5">
    <source>
        <dbReference type="PROSITE" id="PS51123"/>
    </source>
</evidence>
<sequence length="441" mass="48324">MNWLVPLPVLFIIHWLFCGYETYAQSPRTQPLTVAVRLIDAETDTTVARAVVSVIDERTGQSIPTVADSLGFTFSALPGITLSIQASAPTYFVATTRIINLAIAQQVIMKLVRKKPSLLMIKAFAGTIRQPLSPATAVITSQVTGKSERIDLKNGRLAWRFTQPDQVTIQVSSPGYTSVSRQMTIDVPPTGNRYEFDAELEKITFSLTVRAVDAQTNEAVLGGRFALTGAIGTKPVVLLPTPRIGFSRAILPGKGAYQLVSTAAGYEDVTRSVVIDQEKSEVVVRLKAKALPANLIAAKTTVQVKPTMLTTNVASASAVTTKSFGVIERGKSIRLNKIYFDQSSPVLRTESYAELDQLYAVLMQYSSLRIEIRGYTDNQGDFDLNTQLARDRCQAVVDYLSKKGIGRNRLSAVGRGPLDPVAPNNNEENRKKNRRVEFVLL</sequence>